<gene>
    <name evidence="4" type="ORF">PGLA2088_LOCUS42181</name>
</gene>
<feature type="region of interest" description="Disordered" evidence="1">
    <location>
        <begin position="188"/>
        <end position="209"/>
    </location>
</feature>
<feature type="transmembrane region" description="Helical" evidence="2">
    <location>
        <begin position="150"/>
        <end position="170"/>
    </location>
</feature>
<comment type="caution">
    <text evidence="4">The sequence shown here is derived from an EMBL/GenBank/DDBJ whole genome shotgun (WGS) entry which is preliminary data.</text>
</comment>
<feature type="compositionally biased region" description="Basic and acidic residues" evidence="1">
    <location>
        <begin position="188"/>
        <end position="202"/>
    </location>
</feature>
<feature type="signal peptide" evidence="3">
    <location>
        <begin position="1"/>
        <end position="24"/>
    </location>
</feature>
<evidence type="ECO:0000313" key="4">
    <source>
        <dbReference type="EMBL" id="CAE8721870.1"/>
    </source>
</evidence>
<organism evidence="4 5">
    <name type="scientific">Polarella glacialis</name>
    <name type="common">Dinoflagellate</name>
    <dbReference type="NCBI Taxonomy" id="89957"/>
    <lineage>
        <taxon>Eukaryota</taxon>
        <taxon>Sar</taxon>
        <taxon>Alveolata</taxon>
        <taxon>Dinophyceae</taxon>
        <taxon>Suessiales</taxon>
        <taxon>Suessiaceae</taxon>
        <taxon>Polarella</taxon>
    </lineage>
</organism>
<evidence type="ECO:0000313" key="5">
    <source>
        <dbReference type="Proteomes" id="UP000626109"/>
    </source>
</evidence>
<sequence length="209" mass="22249">MTHVGLSSMASLFLAFATWASAAGALPALTAVKSPAAPALPVLAPIRAVTLPVLNDDKMLVVEKAPHEVLLAGHPAPLAKSTFVSAFQSLEKLAMADLRTQGIGLNDTRHVYPEGVDGDWKERGESNSVANPDEDGRFAVDERQIFVHPSYTICTLGIFAAIMLCVCCLVPRLPGATLGIAGTMEHRHLQRAETRRQKKEDDLGGSDAA</sequence>
<dbReference type="AlphaFoldDB" id="A0A813L3N8"/>
<evidence type="ECO:0000256" key="3">
    <source>
        <dbReference type="SAM" id="SignalP"/>
    </source>
</evidence>
<proteinExistence type="predicted"/>
<evidence type="ECO:0000256" key="2">
    <source>
        <dbReference type="SAM" id="Phobius"/>
    </source>
</evidence>
<dbReference type="Proteomes" id="UP000626109">
    <property type="component" value="Unassembled WGS sequence"/>
</dbReference>
<evidence type="ECO:0000256" key="1">
    <source>
        <dbReference type="SAM" id="MobiDB-lite"/>
    </source>
</evidence>
<dbReference type="EMBL" id="CAJNNW010034181">
    <property type="protein sequence ID" value="CAE8721870.1"/>
    <property type="molecule type" value="Genomic_DNA"/>
</dbReference>
<reference evidence="4" key="1">
    <citation type="submission" date="2021-02" db="EMBL/GenBank/DDBJ databases">
        <authorList>
            <person name="Dougan E. K."/>
            <person name="Rhodes N."/>
            <person name="Thang M."/>
            <person name="Chan C."/>
        </authorList>
    </citation>
    <scope>NUCLEOTIDE SEQUENCE</scope>
</reference>
<accession>A0A813L3N8</accession>
<keyword evidence="2" id="KW-0472">Membrane</keyword>
<keyword evidence="3" id="KW-0732">Signal</keyword>
<keyword evidence="2" id="KW-1133">Transmembrane helix</keyword>
<protein>
    <submittedName>
        <fullName evidence="4">Uncharacterized protein</fullName>
    </submittedName>
</protein>
<keyword evidence="2" id="KW-0812">Transmembrane</keyword>
<feature type="chain" id="PRO_5032869546" evidence="3">
    <location>
        <begin position="25"/>
        <end position="209"/>
    </location>
</feature>
<name>A0A813L3N8_POLGL</name>